<organism evidence="2 3">
    <name type="scientific">Geodermatophilus obscurus (strain ATCC 25078 / DSM 43160 / JCM 3152 / CCUG 61914 / KCC A-0152 / KCTC 9177 / NBRC 13315 / NRRL B-3577 / G-20)</name>
    <dbReference type="NCBI Taxonomy" id="526225"/>
    <lineage>
        <taxon>Bacteria</taxon>
        <taxon>Bacillati</taxon>
        <taxon>Actinomycetota</taxon>
        <taxon>Actinomycetes</taxon>
        <taxon>Geodermatophilales</taxon>
        <taxon>Geodermatophilaceae</taxon>
        <taxon>Geodermatophilus</taxon>
    </lineage>
</organism>
<dbReference type="KEGG" id="gob:Gobs_4888"/>
<dbReference type="InterPro" id="IPR013786">
    <property type="entry name" value="AcylCoA_DH/ox_N"/>
</dbReference>
<proteinExistence type="predicted"/>
<dbReference type="SUPFAM" id="SSF56645">
    <property type="entry name" value="Acyl-CoA dehydrogenase NM domain-like"/>
    <property type="match status" value="1"/>
</dbReference>
<dbReference type="RefSeq" id="WP_012950843.1">
    <property type="nucleotide sequence ID" value="NC_013757.1"/>
</dbReference>
<dbReference type="STRING" id="526225.Gobs_4888"/>
<dbReference type="Gene3D" id="1.10.540.10">
    <property type="entry name" value="Acyl-CoA dehydrogenase/oxidase, N-terminal domain"/>
    <property type="match status" value="1"/>
</dbReference>
<evidence type="ECO:0000313" key="2">
    <source>
        <dbReference type="EMBL" id="ADB77420.1"/>
    </source>
</evidence>
<reference evidence="2 3" key="1">
    <citation type="journal article" date="2010" name="Stand. Genomic Sci.">
        <title>Complete genome sequence of Geodermatophilus obscurus type strain (G-20).</title>
        <authorList>
            <person name="Ivanova N."/>
            <person name="Sikorski J."/>
            <person name="Jando M."/>
            <person name="Munk C."/>
            <person name="Lapidus A."/>
            <person name="Glavina Del Rio T."/>
            <person name="Copeland A."/>
            <person name="Tice H."/>
            <person name="Cheng J.-F."/>
            <person name="Lucas S."/>
            <person name="Chen F."/>
            <person name="Nolan M."/>
            <person name="Bruce D."/>
            <person name="Goodwin L."/>
            <person name="Pitluck S."/>
            <person name="Mavromatis K."/>
            <person name="Mikhailova N."/>
            <person name="Pati A."/>
            <person name="Chen A."/>
            <person name="Palaniappan K."/>
            <person name="Land M."/>
            <person name="Hauser L."/>
            <person name="Chang Y.-J."/>
            <person name="Jeffries C.D."/>
            <person name="Meincke L."/>
            <person name="Brettin T."/>
            <person name="Detter J.C."/>
            <person name="Detter J.C."/>
            <person name="Rohde M."/>
            <person name="Goeker M."/>
            <person name="Bristow J."/>
            <person name="Eisen J.A."/>
            <person name="Markowitz V."/>
            <person name="Hugenholtz P."/>
            <person name="Kyrpides N.C."/>
            <person name="Klenk H.-P."/>
        </authorList>
    </citation>
    <scope>NUCLEOTIDE SEQUENCE [LARGE SCALE GENOMIC DNA]</scope>
    <source>
        <strain evidence="3">ATCC 25078 / DSM 43160 / JCM 3152 / KCC A-0152 / KCTC 9177 / NBRC 13315 / NRRL B-3577 / G-20</strain>
    </source>
</reference>
<keyword evidence="3" id="KW-1185">Reference proteome</keyword>
<dbReference type="InterPro" id="IPR009100">
    <property type="entry name" value="AcylCoA_DH/oxidase_NM_dom_sf"/>
</dbReference>
<dbReference type="GO" id="GO:0016627">
    <property type="term" value="F:oxidoreductase activity, acting on the CH-CH group of donors"/>
    <property type="evidence" value="ECO:0007669"/>
    <property type="project" value="InterPro"/>
</dbReference>
<dbReference type="InterPro" id="IPR037069">
    <property type="entry name" value="AcylCoA_DH/ox_N_sf"/>
</dbReference>
<evidence type="ECO:0000313" key="3">
    <source>
        <dbReference type="Proteomes" id="UP000001382"/>
    </source>
</evidence>
<dbReference type="GO" id="GO:0050660">
    <property type="term" value="F:flavin adenine dinucleotide binding"/>
    <property type="evidence" value="ECO:0007669"/>
    <property type="project" value="InterPro"/>
</dbReference>
<feature type="domain" description="Acyl-CoA dehydrogenase/oxidase N-terminal" evidence="1">
    <location>
        <begin position="25"/>
        <end position="94"/>
    </location>
</feature>
<dbReference type="Proteomes" id="UP000001382">
    <property type="component" value="Chromosome"/>
</dbReference>
<dbReference type="Pfam" id="PF02771">
    <property type="entry name" value="Acyl-CoA_dh_N"/>
    <property type="match status" value="1"/>
</dbReference>
<evidence type="ECO:0000259" key="1">
    <source>
        <dbReference type="Pfam" id="PF02771"/>
    </source>
</evidence>
<reference evidence="3" key="2">
    <citation type="submission" date="2010-01" db="EMBL/GenBank/DDBJ databases">
        <title>The complete genome of Geodermatophilus obscurus DSM 43160.</title>
        <authorList>
            <consortium name="US DOE Joint Genome Institute (JGI-PGF)"/>
            <person name="Lucas S."/>
            <person name="Copeland A."/>
            <person name="Lapidus A."/>
            <person name="Glavina del Rio T."/>
            <person name="Dalin E."/>
            <person name="Tice H."/>
            <person name="Bruce D."/>
            <person name="Goodwin L."/>
            <person name="Pitluck S."/>
            <person name="Kyrpides N."/>
            <person name="Mavromatis K."/>
            <person name="Ivanova N."/>
            <person name="Munk A.C."/>
            <person name="Brettin T."/>
            <person name="Detter J.C."/>
            <person name="Han C."/>
            <person name="Larimer F."/>
            <person name="Land M."/>
            <person name="Hauser L."/>
            <person name="Markowitz V."/>
            <person name="Cheng J.-F."/>
            <person name="Hugenholtz P."/>
            <person name="Woyke T."/>
            <person name="Wu D."/>
            <person name="Jando M."/>
            <person name="Schneider S."/>
            <person name="Klenk H.-P."/>
            <person name="Eisen J.A."/>
        </authorList>
    </citation>
    <scope>NUCLEOTIDE SEQUENCE [LARGE SCALE GENOMIC DNA]</scope>
    <source>
        <strain evidence="3">ATCC 25078 / DSM 43160 / JCM 3152 / KCC A-0152 / KCTC 9177 / NBRC 13315 / NRRL B-3577 / G-20</strain>
    </source>
</reference>
<dbReference type="EMBL" id="CP001867">
    <property type="protein sequence ID" value="ADB77420.1"/>
    <property type="molecule type" value="Genomic_DNA"/>
</dbReference>
<dbReference type="eggNOG" id="COG1960">
    <property type="taxonomic scope" value="Bacteria"/>
</dbReference>
<accession>D2S6S8</accession>
<gene>
    <name evidence="2" type="ordered locus">Gobs_4888</name>
</gene>
<sequence>MTSTQDRPTELLELPPPALLPPWHTPDREALQLQARRFAMDEVLPVANELDPQKGLIPAALLARLAELGYFGITVPAEHGGLGLGAFEYCTVSDRLLPRSPLA</sequence>
<name>D2S6S8_GEOOG</name>
<dbReference type="HOGENOM" id="CLU_2259759_0_0_11"/>
<dbReference type="AlphaFoldDB" id="D2S6S8"/>
<protein>
    <submittedName>
        <fullName evidence="2">Acyl-CoA dehydrogenase domain protein</fullName>
    </submittedName>
</protein>